<feature type="chain" id="PRO_5002791756" description="Chitin-binding type-2 domain-containing protein" evidence="7">
    <location>
        <begin position="20"/>
        <end position="281"/>
    </location>
</feature>
<sequence>MMLFALLWGMLVLQESAQAVVQNGFAFKTSLCEGKNGGLLPMFGSCKGYYVCADGSAVTGTCERNTLFNPLTLHCDDPENVDCMFDGKDNASDDTSSFESDEDDEDEVAKTDPPVTVKPTKKPRPIIQDRMCAGKKDGVLLAKTGSCQEYYVCKAKKPHLRSCPGKQHFSPTRRTCMKASEAKCSSGAQENKELDGPAITGGVCSDENENSLVAHRSDCSKFMLCSNMMFLVMDCPTGLHFNTASSRCDYPKIAKCQTKQKESKGKSKSKKPVRKSKKLRF</sequence>
<dbReference type="Pfam" id="PF01607">
    <property type="entry name" value="CBM_14"/>
    <property type="match status" value="3"/>
</dbReference>
<accession>B3NH37</accession>
<dbReference type="InterPro" id="IPR051940">
    <property type="entry name" value="Chitin_bind-dev_reg"/>
</dbReference>
<dbReference type="OMA" id="MFLVMDC"/>
<feature type="domain" description="Chitin-binding type-2" evidence="8">
    <location>
        <begin position="29"/>
        <end position="85"/>
    </location>
</feature>
<organism evidence="9 10">
    <name type="scientific">Drosophila erecta</name>
    <name type="common">Fruit fly</name>
    <dbReference type="NCBI Taxonomy" id="7220"/>
    <lineage>
        <taxon>Eukaryota</taxon>
        <taxon>Metazoa</taxon>
        <taxon>Ecdysozoa</taxon>
        <taxon>Arthropoda</taxon>
        <taxon>Hexapoda</taxon>
        <taxon>Insecta</taxon>
        <taxon>Pterygota</taxon>
        <taxon>Neoptera</taxon>
        <taxon>Endopterygota</taxon>
        <taxon>Diptera</taxon>
        <taxon>Brachycera</taxon>
        <taxon>Muscomorpha</taxon>
        <taxon>Ephydroidea</taxon>
        <taxon>Drosophilidae</taxon>
        <taxon>Drosophila</taxon>
        <taxon>Sophophora</taxon>
    </lineage>
</organism>
<dbReference type="InterPro" id="IPR002557">
    <property type="entry name" value="Chitin-bd_dom"/>
</dbReference>
<reference evidence="9 10" key="1">
    <citation type="journal article" date="2007" name="Nature">
        <title>Evolution of genes and genomes on the Drosophila phylogeny.</title>
        <authorList>
            <consortium name="Drosophila 12 Genomes Consortium"/>
            <person name="Clark A.G."/>
            <person name="Eisen M.B."/>
            <person name="Smith D.R."/>
            <person name="Bergman C.M."/>
            <person name="Oliver B."/>
            <person name="Markow T.A."/>
            <person name="Kaufman T.C."/>
            <person name="Kellis M."/>
            <person name="Gelbart W."/>
            <person name="Iyer V.N."/>
            <person name="Pollard D.A."/>
            <person name="Sackton T.B."/>
            <person name="Larracuente A.M."/>
            <person name="Singh N.D."/>
            <person name="Abad J.P."/>
            <person name="Abt D.N."/>
            <person name="Adryan B."/>
            <person name="Aguade M."/>
            <person name="Akashi H."/>
            <person name="Anderson W.W."/>
            <person name="Aquadro C.F."/>
            <person name="Ardell D.H."/>
            <person name="Arguello R."/>
            <person name="Artieri C.G."/>
            <person name="Barbash D.A."/>
            <person name="Barker D."/>
            <person name="Barsanti P."/>
            <person name="Batterham P."/>
            <person name="Batzoglou S."/>
            <person name="Begun D."/>
            <person name="Bhutkar A."/>
            <person name="Blanco E."/>
            <person name="Bosak S.A."/>
            <person name="Bradley R.K."/>
            <person name="Brand A.D."/>
            <person name="Brent M.R."/>
            <person name="Brooks A.N."/>
            <person name="Brown R.H."/>
            <person name="Butlin R.K."/>
            <person name="Caggese C."/>
            <person name="Calvi B.R."/>
            <person name="Bernardo de Carvalho A."/>
            <person name="Caspi A."/>
            <person name="Castrezana S."/>
            <person name="Celniker S.E."/>
            <person name="Chang J.L."/>
            <person name="Chapple C."/>
            <person name="Chatterji S."/>
            <person name="Chinwalla A."/>
            <person name="Civetta A."/>
            <person name="Clifton S.W."/>
            <person name="Comeron J.M."/>
            <person name="Costello J.C."/>
            <person name="Coyne J.A."/>
            <person name="Daub J."/>
            <person name="David R.G."/>
            <person name="Delcher A.L."/>
            <person name="Delehaunty K."/>
            <person name="Do C.B."/>
            <person name="Ebling H."/>
            <person name="Edwards K."/>
            <person name="Eickbush T."/>
            <person name="Evans J.D."/>
            <person name="Filipski A."/>
            <person name="Findeiss S."/>
            <person name="Freyhult E."/>
            <person name="Fulton L."/>
            <person name="Fulton R."/>
            <person name="Garcia A.C."/>
            <person name="Gardiner A."/>
            <person name="Garfield D.A."/>
            <person name="Garvin B.E."/>
            <person name="Gibson G."/>
            <person name="Gilbert D."/>
            <person name="Gnerre S."/>
            <person name="Godfrey J."/>
            <person name="Good R."/>
            <person name="Gotea V."/>
            <person name="Gravely B."/>
            <person name="Greenberg A.J."/>
            <person name="Griffiths-Jones S."/>
            <person name="Gross S."/>
            <person name="Guigo R."/>
            <person name="Gustafson E.A."/>
            <person name="Haerty W."/>
            <person name="Hahn M.W."/>
            <person name="Halligan D.L."/>
            <person name="Halpern A.L."/>
            <person name="Halter G.M."/>
            <person name="Han M.V."/>
            <person name="Heger A."/>
            <person name="Hillier L."/>
            <person name="Hinrichs A.S."/>
            <person name="Holmes I."/>
            <person name="Hoskins R.A."/>
            <person name="Hubisz M.J."/>
            <person name="Hultmark D."/>
            <person name="Huntley M.A."/>
            <person name="Jaffe D.B."/>
            <person name="Jagadeeshan S."/>
            <person name="Jeck W.R."/>
            <person name="Johnson J."/>
            <person name="Jones C.D."/>
            <person name="Jordan W.C."/>
            <person name="Karpen G.H."/>
            <person name="Kataoka E."/>
            <person name="Keightley P.D."/>
            <person name="Kheradpour P."/>
            <person name="Kirkness E.F."/>
            <person name="Koerich L.B."/>
            <person name="Kristiansen K."/>
            <person name="Kudrna D."/>
            <person name="Kulathinal R.J."/>
            <person name="Kumar S."/>
            <person name="Kwok R."/>
            <person name="Lander E."/>
            <person name="Langley C.H."/>
            <person name="Lapoint R."/>
            <person name="Lazzaro B.P."/>
            <person name="Lee S.J."/>
            <person name="Levesque L."/>
            <person name="Li R."/>
            <person name="Lin C.F."/>
            <person name="Lin M.F."/>
            <person name="Lindblad-Toh K."/>
            <person name="Llopart A."/>
            <person name="Long M."/>
            <person name="Low L."/>
            <person name="Lozovsky E."/>
            <person name="Lu J."/>
            <person name="Luo M."/>
            <person name="Machado C.A."/>
            <person name="Makalowski W."/>
            <person name="Marzo M."/>
            <person name="Matsuda M."/>
            <person name="Matzkin L."/>
            <person name="McAllister B."/>
            <person name="McBride C.S."/>
            <person name="McKernan B."/>
            <person name="McKernan K."/>
            <person name="Mendez-Lago M."/>
            <person name="Minx P."/>
            <person name="Mollenhauer M.U."/>
            <person name="Montooth K."/>
            <person name="Mount S.M."/>
            <person name="Mu X."/>
            <person name="Myers E."/>
            <person name="Negre B."/>
            <person name="Newfeld S."/>
            <person name="Nielsen R."/>
            <person name="Noor M.A."/>
            <person name="O'Grady P."/>
            <person name="Pachter L."/>
            <person name="Papaceit M."/>
            <person name="Parisi M.J."/>
            <person name="Parisi M."/>
            <person name="Parts L."/>
            <person name="Pedersen J.S."/>
            <person name="Pesole G."/>
            <person name="Phillippy A.M."/>
            <person name="Ponting C.P."/>
            <person name="Pop M."/>
            <person name="Porcelli D."/>
            <person name="Powell J.R."/>
            <person name="Prohaska S."/>
            <person name="Pruitt K."/>
            <person name="Puig M."/>
            <person name="Quesneville H."/>
            <person name="Ram K.R."/>
            <person name="Rand D."/>
            <person name="Rasmussen M.D."/>
            <person name="Reed L.K."/>
            <person name="Reenan R."/>
            <person name="Reily A."/>
            <person name="Remington K.A."/>
            <person name="Rieger T.T."/>
            <person name="Ritchie M.G."/>
            <person name="Robin C."/>
            <person name="Rogers Y.H."/>
            <person name="Rohde C."/>
            <person name="Rozas J."/>
            <person name="Rubenfield M.J."/>
            <person name="Ruiz A."/>
            <person name="Russo S."/>
            <person name="Salzberg S.L."/>
            <person name="Sanchez-Gracia A."/>
            <person name="Saranga D.J."/>
            <person name="Sato H."/>
            <person name="Schaeffer S.W."/>
            <person name="Schatz M.C."/>
            <person name="Schlenke T."/>
            <person name="Schwartz R."/>
            <person name="Segarra C."/>
            <person name="Singh R.S."/>
            <person name="Sirot L."/>
            <person name="Sirota M."/>
            <person name="Sisneros N.B."/>
            <person name="Smith C.D."/>
            <person name="Smith T.F."/>
            <person name="Spieth J."/>
            <person name="Stage D.E."/>
            <person name="Stark A."/>
            <person name="Stephan W."/>
            <person name="Strausberg R.L."/>
            <person name="Strempel S."/>
            <person name="Sturgill D."/>
            <person name="Sutton G."/>
            <person name="Sutton G.G."/>
            <person name="Tao W."/>
            <person name="Teichmann S."/>
            <person name="Tobari Y.N."/>
            <person name="Tomimura Y."/>
            <person name="Tsolas J.M."/>
            <person name="Valente V.L."/>
            <person name="Venter E."/>
            <person name="Venter J.C."/>
            <person name="Vicario S."/>
            <person name="Vieira F.G."/>
            <person name="Vilella A.J."/>
            <person name="Villasante A."/>
            <person name="Walenz B."/>
            <person name="Wang J."/>
            <person name="Wasserman M."/>
            <person name="Watts T."/>
            <person name="Wilson D."/>
            <person name="Wilson R.K."/>
            <person name="Wing R.A."/>
            <person name="Wolfner M.F."/>
            <person name="Wong A."/>
            <person name="Wong G.K."/>
            <person name="Wu C.I."/>
            <person name="Wu G."/>
            <person name="Yamamoto D."/>
            <person name="Yang H.P."/>
            <person name="Yang S.P."/>
            <person name="Yorke J.A."/>
            <person name="Yoshida K."/>
            <person name="Zdobnov E."/>
            <person name="Zhang P."/>
            <person name="Zhang Y."/>
            <person name="Zimin A.V."/>
            <person name="Baldwin J."/>
            <person name="Abdouelleil A."/>
            <person name="Abdulkadir J."/>
            <person name="Abebe A."/>
            <person name="Abera B."/>
            <person name="Abreu J."/>
            <person name="Acer S.C."/>
            <person name="Aftuck L."/>
            <person name="Alexander A."/>
            <person name="An P."/>
            <person name="Anderson E."/>
            <person name="Anderson S."/>
            <person name="Arachi H."/>
            <person name="Azer M."/>
            <person name="Bachantsang P."/>
            <person name="Barry A."/>
            <person name="Bayul T."/>
            <person name="Berlin A."/>
            <person name="Bessette D."/>
            <person name="Bloom T."/>
            <person name="Blye J."/>
            <person name="Boguslavskiy L."/>
            <person name="Bonnet C."/>
            <person name="Boukhgalter B."/>
            <person name="Bourzgui I."/>
            <person name="Brown A."/>
            <person name="Cahill P."/>
            <person name="Channer S."/>
            <person name="Cheshatsang Y."/>
            <person name="Chuda L."/>
            <person name="Citroen M."/>
            <person name="Collymore A."/>
            <person name="Cooke P."/>
            <person name="Costello M."/>
            <person name="D'Aco K."/>
            <person name="Daza R."/>
            <person name="De Haan G."/>
            <person name="DeGray S."/>
            <person name="DeMaso C."/>
            <person name="Dhargay N."/>
            <person name="Dooley K."/>
            <person name="Dooley E."/>
            <person name="Doricent M."/>
            <person name="Dorje P."/>
            <person name="Dorjee K."/>
            <person name="Dupes A."/>
            <person name="Elong R."/>
            <person name="Falk J."/>
            <person name="Farina A."/>
            <person name="Faro S."/>
            <person name="Ferguson D."/>
            <person name="Fisher S."/>
            <person name="Foley C.D."/>
            <person name="Franke A."/>
            <person name="Friedrich D."/>
            <person name="Gadbois L."/>
            <person name="Gearin G."/>
            <person name="Gearin C.R."/>
            <person name="Giannoukos G."/>
            <person name="Goode T."/>
            <person name="Graham J."/>
            <person name="Grandbois E."/>
            <person name="Grewal S."/>
            <person name="Gyaltsen K."/>
            <person name="Hafez N."/>
            <person name="Hagos B."/>
            <person name="Hall J."/>
            <person name="Henson C."/>
            <person name="Hollinger A."/>
            <person name="Honan T."/>
            <person name="Huard M.D."/>
            <person name="Hughes L."/>
            <person name="Hurhula B."/>
            <person name="Husby M.E."/>
            <person name="Kamat A."/>
            <person name="Kanga B."/>
            <person name="Kashin S."/>
            <person name="Khazanovich D."/>
            <person name="Kisner P."/>
            <person name="Lance K."/>
            <person name="Lara M."/>
            <person name="Lee W."/>
            <person name="Lennon N."/>
            <person name="Letendre F."/>
            <person name="LeVine R."/>
            <person name="Lipovsky A."/>
            <person name="Liu X."/>
            <person name="Liu J."/>
            <person name="Liu S."/>
            <person name="Lokyitsang T."/>
            <person name="Lokyitsang Y."/>
            <person name="Lubonja R."/>
            <person name="Lui A."/>
            <person name="MacDonald P."/>
            <person name="Magnisalis V."/>
            <person name="Maru K."/>
            <person name="Matthews C."/>
            <person name="McCusker W."/>
            <person name="McDonough S."/>
            <person name="Mehta T."/>
            <person name="Meldrim J."/>
            <person name="Meneus L."/>
            <person name="Mihai O."/>
            <person name="Mihalev A."/>
            <person name="Mihova T."/>
            <person name="Mittelman R."/>
            <person name="Mlenga V."/>
            <person name="Montmayeur A."/>
            <person name="Mulrain L."/>
            <person name="Navidi A."/>
            <person name="Naylor J."/>
            <person name="Negash T."/>
            <person name="Nguyen T."/>
            <person name="Nguyen N."/>
            <person name="Nicol R."/>
            <person name="Norbu C."/>
            <person name="Norbu N."/>
            <person name="Novod N."/>
            <person name="O'Neill B."/>
            <person name="Osman S."/>
            <person name="Markiewicz E."/>
            <person name="Oyono O.L."/>
            <person name="Patti C."/>
            <person name="Phunkhang P."/>
            <person name="Pierre F."/>
            <person name="Priest M."/>
            <person name="Raghuraman S."/>
            <person name="Rege F."/>
            <person name="Reyes R."/>
            <person name="Rise C."/>
            <person name="Rogov P."/>
            <person name="Ross K."/>
            <person name="Ryan E."/>
            <person name="Settipalli S."/>
            <person name="Shea T."/>
            <person name="Sherpa N."/>
            <person name="Shi L."/>
            <person name="Shih D."/>
            <person name="Sparrow T."/>
            <person name="Spaulding J."/>
            <person name="Stalker J."/>
            <person name="Stange-Thomann N."/>
            <person name="Stavropoulos S."/>
            <person name="Stone C."/>
            <person name="Strader C."/>
            <person name="Tesfaye S."/>
            <person name="Thomson T."/>
            <person name="Thoulutsang Y."/>
            <person name="Thoulutsang D."/>
            <person name="Topham K."/>
            <person name="Topping I."/>
            <person name="Tsamla T."/>
            <person name="Vassiliev H."/>
            <person name="Vo A."/>
            <person name="Wangchuk T."/>
            <person name="Wangdi T."/>
            <person name="Weiand M."/>
            <person name="Wilkinson J."/>
            <person name="Wilson A."/>
            <person name="Yadav S."/>
            <person name="Young G."/>
            <person name="Yu Q."/>
            <person name="Zembek L."/>
            <person name="Zhong D."/>
            <person name="Zimmer A."/>
            <person name="Zwirko Z."/>
            <person name="Jaffe D.B."/>
            <person name="Alvarez P."/>
            <person name="Brockman W."/>
            <person name="Butler J."/>
            <person name="Chin C."/>
            <person name="Gnerre S."/>
            <person name="Grabherr M."/>
            <person name="Kleber M."/>
            <person name="Mauceli E."/>
            <person name="MacCallum I."/>
        </authorList>
    </citation>
    <scope>NUCLEOTIDE SEQUENCE [LARGE SCALE GENOMIC DNA]</scope>
    <source>
        <strain evidence="9 10">TSC#14021-0224.01</strain>
    </source>
</reference>
<feature type="domain" description="Chitin-binding type-2" evidence="8">
    <location>
        <begin position="129"/>
        <end position="186"/>
    </location>
</feature>
<evidence type="ECO:0000256" key="4">
    <source>
        <dbReference type="ARBA" id="ARBA00023157"/>
    </source>
</evidence>
<evidence type="ECO:0000313" key="10">
    <source>
        <dbReference type="Proteomes" id="UP000008711"/>
    </source>
</evidence>
<proteinExistence type="predicted"/>
<dbReference type="PROSITE" id="PS50940">
    <property type="entry name" value="CHIT_BIND_II"/>
    <property type="match status" value="3"/>
</dbReference>
<feature type="domain" description="Chitin-binding type-2" evidence="8">
    <location>
        <begin position="201"/>
        <end position="258"/>
    </location>
</feature>
<protein>
    <recommendedName>
        <fullName evidence="8">Chitin-binding type-2 domain-containing protein</fullName>
    </recommendedName>
</protein>
<keyword evidence="3" id="KW-0677">Repeat</keyword>
<evidence type="ECO:0000259" key="8">
    <source>
        <dbReference type="PROSITE" id="PS50940"/>
    </source>
</evidence>
<feature type="signal peptide" evidence="7">
    <location>
        <begin position="1"/>
        <end position="19"/>
    </location>
</feature>
<reference evidence="9 10" key="2">
    <citation type="journal article" date="2008" name="Bioinformatics">
        <title>Assembly reconciliation.</title>
        <authorList>
            <person name="Zimin A.V."/>
            <person name="Smith D.R."/>
            <person name="Sutton G."/>
            <person name="Yorke J.A."/>
        </authorList>
    </citation>
    <scope>NUCLEOTIDE SEQUENCE [LARGE SCALE GENOMIC DNA]</scope>
    <source>
        <strain evidence="9 10">TSC#14021-0224.01</strain>
    </source>
</reference>
<dbReference type="Proteomes" id="UP000008711">
    <property type="component" value="Unassembled WGS sequence"/>
</dbReference>
<dbReference type="HOGENOM" id="CLU_087093_0_0_1"/>
<keyword evidence="10" id="KW-1185">Reference proteome</keyword>
<dbReference type="PhylomeDB" id="B3NH37"/>
<dbReference type="AlphaFoldDB" id="B3NH37"/>
<dbReference type="OrthoDB" id="6020543at2759"/>
<dbReference type="GO" id="GO:0008061">
    <property type="term" value="F:chitin binding"/>
    <property type="evidence" value="ECO:0007669"/>
    <property type="project" value="UniProtKB-KW"/>
</dbReference>
<evidence type="ECO:0000256" key="5">
    <source>
        <dbReference type="ARBA" id="ARBA00023180"/>
    </source>
</evidence>
<dbReference type="PANTHER" id="PTHR23301">
    <property type="entry name" value="CHITIN BINDING PERITROPHIN-A"/>
    <property type="match status" value="1"/>
</dbReference>
<name>B3NH37_DROER</name>
<dbReference type="EMBL" id="CH954178">
    <property type="protein sequence ID" value="EDV51494.1"/>
    <property type="molecule type" value="Genomic_DNA"/>
</dbReference>
<evidence type="ECO:0000256" key="2">
    <source>
        <dbReference type="ARBA" id="ARBA00022729"/>
    </source>
</evidence>
<keyword evidence="4" id="KW-1015">Disulfide bond</keyword>
<dbReference type="InterPro" id="IPR036508">
    <property type="entry name" value="Chitin-bd_dom_sf"/>
</dbReference>
<feature type="region of interest" description="Disordered" evidence="6">
    <location>
        <begin position="92"/>
        <end position="122"/>
    </location>
</feature>
<evidence type="ECO:0000313" key="9">
    <source>
        <dbReference type="EMBL" id="EDV51494.1"/>
    </source>
</evidence>
<dbReference type="PANTHER" id="PTHR23301:SF0">
    <property type="entry name" value="CHITIN-BINDING TYPE-2 DOMAIN-CONTAINING PROTEIN-RELATED"/>
    <property type="match status" value="1"/>
</dbReference>
<evidence type="ECO:0000256" key="3">
    <source>
        <dbReference type="ARBA" id="ARBA00022737"/>
    </source>
</evidence>
<dbReference type="Gene3D" id="2.170.140.10">
    <property type="entry name" value="Chitin binding domain"/>
    <property type="match status" value="3"/>
</dbReference>
<dbReference type="SUPFAM" id="SSF57625">
    <property type="entry name" value="Invertebrate chitin-binding proteins"/>
    <property type="match status" value="3"/>
</dbReference>
<evidence type="ECO:0000256" key="1">
    <source>
        <dbReference type="ARBA" id="ARBA00022669"/>
    </source>
</evidence>
<dbReference type="eggNOG" id="ENOG502T8YZ">
    <property type="taxonomic scope" value="Eukaryota"/>
</dbReference>
<evidence type="ECO:0000256" key="7">
    <source>
        <dbReference type="SAM" id="SignalP"/>
    </source>
</evidence>
<evidence type="ECO:0000256" key="6">
    <source>
        <dbReference type="SAM" id="MobiDB-lite"/>
    </source>
</evidence>
<dbReference type="GO" id="GO:0005576">
    <property type="term" value="C:extracellular region"/>
    <property type="evidence" value="ECO:0007669"/>
    <property type="project" value="InterPro"/>
</dbReference>
<dbReference type="KEGG" id="der:6544379"/>
<feature type="compositionally biased region" description="Basic residues" evidence="6">
    <location>
        <begin position="266"/>
        <end position="281"/>
    </location>
</feature>
<keyword evidence="1" id="KW-0147">Chitin-binding</keyword>
<keyword evidence="5" id="KW-0325">Glycoprotein</keyword>
<dbReference type="SMART" id="SM00494">
    <property type="entry name" value="ChtBD2"/>
    <property type="match status" value="3"/>
</dbReference>
<keyword evidence="2 7" id="KW-0732">Signal</keyword>
<gene>
    <name evidence="9" type="primary">Dere\GG13868</name>
    <name evidence="9" type="synonym">dere_GLEANR_14094</name>
    <name evidence="9" type="synonym">GG13868</name>
    <name evidence="9" type="ORF">Dere_GG13868</name>
</gene>
<dbReference type="FunFam" id="2.170.140.10:FF:000023">
    <property type="entry name" value="Predicted protein"/>
    <property type="match status" value="1"/>
</dbReference>
<feature type="region of interest" description="Disordered" evidence="6">
    <location>
        <begin position="256"/>
        <end position="281"/>
    </location>
</feature>